<dbReference type="Pfam" id="PF26640">
    <property type="entry name" value="DUF8212"/>
    <property type="match status" value="1"/>
</dbReference>
<dbReference type="InterPro" id="IPR010730">
    <property type="entry name" value="HET"/>
</dbReference>
<dbReference type="OrthoDB" id="20872at2759"/>
<evidence type="ECO:0000313" key="4">
    <source>
        <dbReference type="Proteomes" id="UP000799291"/>
    </source>
</evidence>
<organism evidence="3 4">
    <name type="scientific">Lentithecium fluviatile CBS 122367</name>
    <dbReference type="NCBI Taxonomy" id="1168545"/>
    <lineage>
        <taxon>Eukaryota</taxon>
        <taxon>Fungi</taxon>
        <taxon>Dikarya</taxon>
        <taxon>Ascomycota</taxon>
        <taxon>Pezizomycotina</taxon>
        <taxon>Dothideomycetes</taxon>
        <taxon>Pleosporomycetidae</taxon>
        <taxon>Pleosporales</taxon>
        <taxon>Massarineae</taxon>
        <taxon>Lentitheciaceae</taxon>
        <taxon>Lentithecium</taxon>
    </lineage>
</organism>
<dbReference type="AlphaFoldDB" id="A0A6G1IHI8"/>
<dbReference type="PANTHER" id="PTHR10622">
    <property type="entry name" value="HET DOMAIN-CONTAINING PROTEIN"/>
    <property type="match status" value="1"/>
</dbReference>
<dbReference type="InterPro" id="IPR058525">
    <property type="entry name" value="DUF8212"/>
</dbReference>
<feature type="domain" description="Heterokaryon incompatibility" evidence="1">
    <location>
        <begin position="22"/>
        <end position="112"/>
    </location>
</feature>
<feature type="domain" description="DUF8212" evidence="2">
    <location>
        <begin position="230"/>
        <end position="252"/>
    </location>
</feature>
<reference evidence="3" key="1">
    <citation type="journal article" date="2020" name="Stud. Mycol.">
        <title>101 Dothideomycetes genomes: a test case for predicting lifestyles and emergence of pathogens.</title>
        <authorList>
            <person name="Haridas S."/>
            <person name="Albert R."/>
            <person name="Binder M."/>
            <person name="Bloem J."/>
            <person name="Labutti K."/>
            <person name="Salamov A."/>
            <person name="Andreopoulos B."/>
            <person name="Baker S."/>
            <person name="Barry K."/>
            <person name="Bills G."/>
            <person name="Bluhm B."/>
            <person name="Cannon C."/>
            <person name="Castanera R."/>
            <person name="Culley D."/>
            <person name="Daum C."/>
            <person name="Ezra D."/>
            <person name="Gonzalez J."/>
            <person name="Henrissat B."/>
            <person name="Kuo A."/>
            <person name="Liang C."/>
            <person name="Lipzen A."/>
            <person name="Lutzoni F."/>
            <person name="Magnuson J."/>
            <person name="Mondo S."/>
            <person name="Nolan M."/>
            <person name="Ohm R."/>
            <person name="Pangilinan J."/>
            <person name="Park H.-J."/>
            <person name="Ramirez L."/>
            <person name="Alfaro M."/>
            <person name="Sun H."/>
            <person name="Tritt A."/>
            <person name="Yoshinaga Y."/>
            <person name="Zwiers L.-H."/>
            <person name="Turgeon B."/>
            <person name="Goodwin S."/>
            <person name="Spatafora J."/>
            <person name="Crous P."/>
            <person name="Grigoriev I."/>
        </authorList>
    </citation>
    <scope>NUCLEOTIDE SEQUENCE</scope>
    <source>
        <strain evidence="3">CBS 122367</strain>
    </source>
</reference>
<dbReference type="PANTHER" id="PTHR10622:SF10">
    <property type="entry name" value="HET DOMAIN-CONTAINING PROTEIN"/>
    <property type="match status" value="1"/>
</dbReference>
<dbReference type="Proteomes" id="UP000799291">
    <property type="component" value="Unassembled WGS sequence"/>
</dbReference>
<keyword evidence="4" id="KW-1185">Reference proteome</keyword>
<evidence type="ECO:0000313" key="3">
    <source>
        <dbReference type="EMBL" id="KAF2677697.1"/>
    </source>
</evidence>
<gene>
    <name evidence="3" type="ORF">K458DRAFT_349859</name>
</gene>
<accession>A0A6G1IHI8</accession>
<evidence type="ECO:0000259" key="2">
    <source>
        <dbReference type="Pfam" id="PF26640"/>
    </source>
</evidence>
<name>A0A6G1IHI8_9PLEO</name>
<evidence type="ECO:0000259" key="1">
    <source>
        <dbReference type="Pfam" id="PF06985"/>
    </source>
</evidence>
<protein>
    <submittedName>
        <fullName evidence="3">HET-domain-containing protein</fullName>
    </submittedName>
</protein>
<dbReference type="Pfam" id="PF06985">
    <property type="entry name" value="HET"/>
    <property type="match status" value="1"/>
</dbReference>
<feature type="non-terminal residue" evidence="3">
    <location>
        <position position="253"/>
    </location>
</feature>
<proteinExistence type="predicted"/>
<dbReference type="EMBL" id="MU005620">
    <property type="protein sequence ID" value="KAF2677697.1"/>
    <property type="molecule type" value="Genomic_DNA"/>
</dbReference>
<sequence>MRLMNVRTKKLHTFYNENIPPYAILSHTWLEDTEEVTFAQIQTPEACQHMLGYQKIEFLCRQAAEDGYEWAWIDTCCIDKTSSAELSEAINSMFAWYREAKVCYAYLADVEVERDGTGSMASGEVSGWLESRWWTRSWTLQEFLAPGNVTFYDRSWTMIGSKIGKALEIEAETGIDVKTIVDSSLMFNCSVAQRMSWAAKRHATRTEDIAYALLGIFEINMPLLYGEGSRAFLRLQQAILQSVNDQSLFAWGF</sequence>